<name>A0A0R3UPL6_MESCO</name>
<feature type="compositionally biased region" description="Basic and acidic residues" evidence="1">
    <location>
        <begin position="415"/>
        <end position="427"/>
    </location>
</feature>
<protein>
    <submittedName>
        <fullName evidence="2">Uncharacterized protein</fullName>
    </submittedName>
</protein>
<sequence length="480" mass="54295">MDSCFVQLTWRAETSGGYLYVEILKVNDWWNTRSGAYVPTAWQRAEFERAPSPSLSLHNRSRAVNMAHPLGFDKCSSTSQPVARGLVQPSRFMSHKSPAPTAGVIYGLFQLDAGTKCKLTLACSRLDTQPDLLPPGPKSPAIDNHNAFKGSQHLKQFLNAFYWLFYSRQGDQSLTEKKNAICTVCRLVQSRVRQVLTSVPTLGLHKKPVQKAPSVGVFRQFIHSPSEAARCVSGALRAVSAKQSGHEVTGRRRGCGLHTISSMKLLTAVLFVCAVSLVQALRVADHARLRDDANWRGDQRYSHERASRTQEVPQPSGMTRENYYRNVGQPGYAERRGYQTSRYRLLGGHYGNTTHYRTEDAWIQEETAPPDYGGQRGDPRQRTADAPEGLRHRGYQPAVGGEDRRGGRYPYSESDIQRNRQSGRSEHPMTLQGHPAGSRDDAYARHQAEIERIRRLNEERMRRYEEEKAAYYGQHRRHNM</sequence>
<reference evidence="2 3" key="1">
    <citation type="submission" date="2018-10" db="EMBL/GenBank/DDBJ databases">
        <authorList>
            <consortium name="Pathogen Informatics"/>
        </authorList>
    </citation>
    <scope>NUCLEOTIDE SEQUENCE [LARGE SCALE GENOMIC DNA]</scope>
</reference>
<evidence type="ECO:0000313" key="3">
    <source>
        <dbReference type="Proteomes" id="UP000267029"/>
    </source>
</evidence>
<feature type="region of interest" description="Disordered" evidence="1">
    <location>
        <begin position="300"/>
        <end position="335"/>
    </location>
</feature>
<gene>
    <name evidence="2" type="ORF">MCOS_LOCUS9795</name>
</gene>
<keyword evidence="3" id="KW-1185">Reference proteome</keyword>
<evidence type="ECO:0000256" key="1">
    <source>
        <dbReference type="SAM" id="MobiDB-lite"/>
    </source>
</evidence>
<feature type="compositionally biased region" description="Basic and acidic residues" evidence="1">
    <location>
        <begin position="377"/>
        <end position="391"/>
    </location>
</feature>
<proteinExistence type="predicted"/>
<organism evidence="2 3">
    <name type="scientific">Mesocestoides corti</name>
    <name type="common">Flatworm</name>
    <dbReference type="NCBI Taxonomy" id="53468"/>
    <lineage>
        <taxon>Eukaryota</taxon>
        <taxon>Metazoa</taxon>
        <taxon>Spiralia</taxon>
        <taxon>Lophotrochozoa</taxon>
        <taxon>Platyhelminthes</taxon>
        <taxon>Cestoda</taxon>
        <taxon>Eucestoda</taxon>
        <taxon>Cyclophyllidea</taxon>
        <taxon>Mesocestoididae</taxon>
        <taxon>Mesocestoides</taxon>
    </lineage>
</organism>
<dbReference type="Proteomes" id="UP000267029">
    <property type="component" value="Unassembled WGS sequence"/>
</dbReference>
<accession>A0A0R3UPL6</accession>
<feature type="region of interest" description="Disordered" evidence="1">
    <location>
        <begin position="360"/>
        <end position="441"/>
    </location>
</feature>
<dbReference type="AlphaFoldDB" id="A0A0R3UPL6"/>
<evidence type="ECO:0000313" key="2">
    <source>
        <dbReference type="EMBL" id="VDD83792.1"/>
    </source>
</evidence>
<feature type="compositionally biased region" description="Polar residues" evidence="1">
    <location>
        <begin position="309"/>
        <end position="319"/>
    </location>
</feature>
<dbReference type="EMBL" id="UXSR01005843">
    <property type="protein sequence ID" value="VDD83792.1"/>
    <property type="molecule type" value="Genomic_DNA"/>
</dbReference>